<dbReference type="InterPro" id="IPR016195">
    <property type="entry name" value="Pol/histidinol_Pase-like"/>
</dbReference>
<evidence type="ECO:0000313" key="7">
    <source>
        <dbReference type="Proteomes" id="UP000253314"/>
    </source>
</evidence>
<proteinExistence type="inferred from homology"/>
<dbReference type="Gene3D" id="3.20.20.140">
    <property type="entry name" value="Metal-dependent hydrolases"/>
    <property type="match status" value="1"/>
</dbReference>
<dbReference type="PANTHER" id="PTHR39181">
    <property type="entry name" value="TYROSINE-PROTEIN PHOSPHATASE YWQE"/>
    <property type="match status" value="1"/>
</dbReference>
<dbReference type="PANTHER" id="PTHR39181:SF1">
    <property type="entry name" value="TYROSINE-PROTEIN PHOSPHATASE YWQE"/>
    <property type="match status" value="1"/>
</dbReference>
<accession>A0A366XXN7</accession>
<dbReference type="GO" id="GO:0030145">
    <property type="term" value="F:manganese ion binding"/>
    <property type="evidence" value="ECO:0007669"/>
    <property type="project" value="UniProtKB-UniRule"/>
</dbReference>
<keyword evidence="7" id="KW-1185">Reference proteome</keyword>
<comment type="similarity">
    <text evidence="1 5">Belongs to the metallo-dependent hydrolases superfamily. CpsB/CapC family.</text>
</comment>
<sequence length="255" mass="28818">MIDIHCHILPGVDDGAQHEAASVDMAKAAAAQGITHIIATPHHKNREWDNDKSSILQAVSHLNKLLQEQQIPLTVLPGQETRIYGEMVADYAAGKLLTLNDTGKYIFVEFPSNHVPRYTNQLLFDLQLKGLTPIIVHPERNTEIIEHPDVLYKFVKDGALTQVTASSVTGDLGKKIQKFSNQLIEHRLTHFVASDAHNTSTRPFRLRGSYDLIEKQFGVDVRYMFQENTELLVEGKNVFVDVPERIKRKKFLGLF</sequence>
<dbReference type="EMBL" id="QOCW01000015">
    <property type="protein sequence ID" value="RBW68893.1"/>
    <property type="molecule type" value="Genomic_DNA"/>
</dbReference>
<dbReference type="InterPro" id="IPR016667">
    <property type="entry name" value="Caps_polysacc_synth_CpsB/CapC"/>
</dbReference>
<keyword evidence="2 5" id="KW-0378">Hydrolase</keyword>
<evidence type="ECO:0000313" key="6">
    <source>
        <dbReference type="EMBL" id="RBW68893.1"/>
    </source>
</evidence>
<dbReference type="RefSeq" id="WP_113806747.1">
    <property type="nucleotide sequence ID" value="NZ_QOCW01000015.1"/>
</dbReference>
<evidence type="ECO:0000256" key="2">
    <source>
        <dbReference type="ARBA" id="ARBA00022801"/>
    </source>
</evidence>
<dbReference type="GO" id="GO:0004725">
    <property type="term" value="F:protein tyrosine phosphatase activity"/>
    <property type="evidence" value="ECO:0007669"/>
    <property type="project" value="UniProtKB-UniRule"/>
</dbReference>
<dbReference type="Proteomes" id="UP000253314">
    <property type="component" value="Unassembled WGS sequence"/>
</dbReference>
<dbReference type="AlphaFoldDB" id="A0A366XXN7"/>
<comment type="caution">
    <text evidence="6">The sequence shown here is derived from an EMBL/GenBank/DDBJ whole genome shotgun (WGS) entry which is preliminary data.</text>
</comment>
<dbReference type="SUPFAM" id="SSF89550">
    <property type="entry name" value="PHP domain-like"/>
    <property type="match status" value="1"/>
</dbReference>
<dbReference type="Pfam" id="PF19567">
    <property type="entry name" value="CpsB_CapC"/>
    <property type="match status" value="1"/>
</dbReference>
<keyword evidence="3 5" id="KW-0904">Protein phosphatase</keyword>
<evidence type="ECO:0000256" key="4">
    <source>
        <dbReference type="ARBA" id="ARBA00051722"/>
    </source>
</evidence>
<evidence type="ECO:0000256" key="1">
    <source>
        <dbReference type="ARBA" id="ARBA00005750"/>
    </source>
</evidence>
<protein>
    <recommendedName>
        <fullName evidence="5">Tyrosine-protein phosphatase</fullName>
        <ecNumber evidence="5">3.1.3.48</ecNumber>
    </recommendedName>
</protein>
<evidence type="ECO:0000256" key="5">
    <source>
        <dbReference type="PIRNR" id="PIRNR016557"/>
    </source>
</evidence>
<gene>
    <name evidence="6" type="ORF">DS031_14245</name>
</gene>
<comment type="catalytic activity">
    <reaction evidence="4 5">
        <text>O-phospho-L-tyrosyl-[protein] + H2O = L-tyrosyl-[protein] + phosphate</text>
        <dbReference type="Rhea" id="RHEA:10684"/>
        <dbReference type="Rhea" id="RHEA-COMP:10136"/>
        <dbReference type="Rhea" id="RHEA-COMP:20101"/>
        <dbReference type="ChEBI" id="CHEBI:15377"/>
        <dbReference type="ChEBI" id="CHEBI:43474"/>
        <dbReference type="ChEBI" id="CHEBI:46858"/>
        <dbReference type="ChEBI" id="CHEBI:61978"/>
        <dbReference type="EC" id="3.1.3.48"/>
    </reaction>
</comment>
<reference evidence="6 7" key="1">
    <citation type="submission" date="2018-07" db="EMBL/GenBank/DDBJ databases">
        <title>Lottiidibacillus patelloidae gen. nov., sp. nov., isolated from the intestinal tract of a marine limpet and the reclassification of B. taeanensis BH030017T, B. algicola KMM 3737T and B. hwajinpoensis SW-72T as genus Lottiidibacillus.</title>
        <authorList>
            <person name="Liu R."/>
            <person name="Huang Z."/>
        </authorList>
    </citation>
    <scope>NUCLEOTIDE SEQUENCE [LARGE SCALE GENOMIC DNA]</scope>
    <source>
        <strain evidence="6 7">BH030017</strain>
    </source>
</reference>
<dbReference type="EC" id="3.1.3.48" evidence="5"/>
<name>A0A366XXN7_9BACI</name>
<dbReference type="PIRSF" id="PIRSF016557">
    <property type="entry name" value="Caps_synth_CpsB"/>
    <property type="match status" value="1"/>
</dbReference>
<evidence type="ECO:0000256" key="3">
    <source>
        <dbReference type="ARBA" id="ARBA00022912"/>
    </source>
</evidence>
<organism evidence="6 7">
    <name type="scientific">Bacillus taeanensis</name>
    <dbReference type="NCBI Taxonomy" id="273032"/>
    <lineage>
        <taxon>Bacteria</taxon>
        <taxon>Bacillati</taxon>
        <taxon>Bacillota</taxon>
        <taxon>Bacilli</taxon>
        <taxon>Bacillales</taxon>
        <taxon>Bacillaceae</taxon>
        <taxon>Bacillus</taxon>
    </lineage>
</organism>
<dbReference type="OrthoDB" id="9788539at2"/>